<organism evidence="1">
    <name type="scientific">Cedratvirus Zaza IHUMI</name>
    <dbReference type="NCBI Taxonomy" id="2126979"/>
    <lineage>
        <taxon>Viruses</taxon>
        <taxon>Pithoviruses</taxon>
    </lineage>
</organism>
<name>A0A2R8FEV0_9VIRU</name>
<reference evidence="1" key="1">
    <citation type="submission" date="2018-03" db="EMBL/GenBank/DDBJ databases">
        <authorList>
            <consortium name="Urmite Genomes"/>
        </authorList>
    </citation>
    <scope>NUCLEOTIDE SEQUENCE [LARGE SCALE GENOMIC DNA]</scope>
    <source>
        <strain evidence="1">IHUMI-S29</strain>
    </source>
</reference>
<proteinExistence type="predicted"/>
<gene>
    <name evidence="1" type="ORF">ZAZAV_339</name>
</gene>
<dbReference type="EMBL" id="LT994652">
    <property type="protein sequence ID" value="SPN79492.1"/>
    <property type="molecule type" value="Genomic_DNA"/>
</dbReference>
<evidence type="ECO:0000313" key="1">
    <source>
        <dbReference type="EMBL" id="SPN79492.1"/>
    </source>
</evidence>
<sequence length="89" mass="10299">MEAAQRVMTALRDLSDSMSEDPLLFSSWLNAILDFLEDKELPEGGVYETTREIIQTNMKAGMYRFFSQDMQPSQDEVKSWLDKIRGSEE</sequence>
<accession>A0A2R8FEV0</accession>
<protein>
    <submittedName>
        <fullName evidence="1">Uncharacterized protein</fullName>
    </submittedName>
</protein>
<dbReference type="Proteomes" id="UP000270547">
    <property type="component" value="Segment"/>
</dbReference>